<organism evidence="2">
    <name type="scientific">human gut metagenome</name>
    <dbReference type="NCBI Taxonomy" id="408170"/>
    <lineage>
        <taxon>unclassified sequences</taxon>
        <taxon>metagenomes</taxon>
        <taxon>organismal metagenomes</taxon>
    </lineage>
</organism>
<gene>
    <name evidence="2" type="ORF">Q604_UNBC08179G0002</name>
</gene>
<sequence>CVLSVIRLAGNENAGTEGGKHRKTSDADMKKAGQGPA</sequence>
<protein>
    <submittedName>
        <fullName evidence="2">Uncharacterized protein</fullName>
    </submittedName>
</protein>
<proteinExistence type="predicted"/>
<evidence type="ECO:0000256" key="1">
    <source>
        <dbReference type="SAM" id="MobiDB-lite"/>
    </source>
</evidence>
<accession>W1Y4Y4</accession>
<feature type="region of interest" description="Disordered" evidence="1">
    <location>
        <begin position="10"/>
        <end position="37"/>
    </location>
</feature>
<comment type="caution">
    <text evidence="2">The sequence shown here is derived from an EMBL/GenBank/DDBJ whole genome shotgun (WGS) entry which is preliminary data.</text>
</comment>
<feature type="non-terminal residue" evidence="2">
    <location>
        <position position="1"/>
    </location>
</feature>
<reference evidence="2" key="1">
    <citation type="submission" date="2013-12" db="EMBL/GenBank/DDBJ databases">
        <title>A Varibaculum cambriense genome reconstructed from a premature infant gut community with otherwise low bacterial novelty that shifts toward anaerobic metabolism during the third week of life.</title>
        <authorList>
            <person name="Brown C.T."/>
            <person name="Sharon I."/>
            <person name="Thomas B.C."/>
            <person name="Castelle C.J."/>
            <person name="Morowitz M.J."/>
            <person name="Banfield J.F."/>
        </authorList>
    </citation>
    <scope>NUCLEOTIDE SEQUENCE</scope>
</reference>
<dbReference type="EMBL" id="AZMM01008179">
    <property type="protein sequence ID" value="ETJ37607.1"/>
    <property type="molecule type" value="Genomic_DNA"/>
</dbReference>
<name>W1Y4Y4_9ZZZZ</name>
<evidence type="ECO:0000313" key="2">
    <source>
        <dbReference type="EMBL" id="ETJ37607.1"/>
    </source>
</evidence>
<dbReference type="AlphaFoldDB" id="W1Y4Y4"/>